<protein>
    <recommendedName>
        <fullName evidence="4">Aminoglycoside phosphotransferase</fullName>
    </recommendedName>
</protein>
<dbReference type="Proteomes" id="UP001500221">
    <property type="component" value="Unassembled WGS sequence"/>
</dbReference>
<evidence type="ECO:0008006" key="4">
    <source>
        <dbReference type="Google" id="ProtNLM"/>
    </source>
</evidence>
<reference evidence="3" key="1">
    <citation type="journal article" date="2019" name="Int. J. Syst. Evol. Microbiol.">
        <title>The Global Catalogue of Microorganisms (GCM) 10K type strain sequencing project: providing services to taxonomists for standard genome sequencing and annotation.</title>
        <authorList>
            <consortium name="The Broad Institute Genomics Platform"/>
            <consortium name="The Broad Institute Genome Sequencing Center for Infectious Disease"/>
            <person name="Wu L."/>
            <person name="Ma J."/>
        </authorList>
    </citation>
    <scope>NUCLEOTIDE SEQUENCE [LARGE SCALE GENOMIC DNA]</scope>
    <source>
        <strain evidence="3">JCM 18459</strain>
    </source>
</reference>
<keyword evidence="3" id="KW-1185">Reference proteome</keyword>
<organism evidence="2 3">
    <name type="scientific">Nocardioides marinquilinus</name>
    <dbReference type="NCBI Taxonomy" id="1210400"/>
    <lineage>
        <taxon>Bacteria</taxon>
        <taxon>Bacillati</taxon>
        <taxon>Actinomycetota</taxon>
        <taxon>Actinomycetes</taxon>
        <taxon>Propionibacteriales</taxon>
        <taxon>Nocardioidaceae</taxon>
        <taxon>Nocardioides</taxon>
    </lineage>
</organism>
<evidence type="ECO:0000256" key="1">
    <source>
        <dbReference type="SAM" id="MobiDB-lite"/>
    </source>
</evidence>
<name>A0ABP9Q0A1_9ACTN</name>
<evidence type="ECO:0000313" key="3">
    <source>
        <dbReference type="Proteomes" id="UP001500221"/>
    </source>
</evidence>
<comment type="caution">
    <text evidence="2">The sequence shown here is derived from an EMBL/GenBank/DDBJ whole genome shotgun (WGS) entry which is preliminary data.</text>
</comment>
<feature type="region of interest" description="Disordered" evidence="1">
    <location>
        <begin position="14"/>
        <end position="36"/>
    </location>
</feature>
<sequence length="302" mass="31760">MDAVVGLADDVLRRDVGRHTPTPPHPATGRHLDYGRPVTPSSRVLDLFAVPDAVEPLPGGQGRSVRAGDLVLSPGRDADVAGWLNPVLARLAVALDEAPARRALDLRVAMPVPARDGSWVVDGWGASRYEPGTVACRDLDVTLAAGRVLHARLAVAVRERPAGLDARADRWAVAERLAFAPASALARSDVKAAQRVAGLLEETSLGEEQLVHADLAGNVLLDAAGAAVVIDVAPSWRPVLWAEAVCVVDSVMWLDAPGSALAAWTTGARRQAALRAIAFRALADEPGHEADYDDVIASVASR</sequence>
<accession>A0ABP9Q0A1</accession>
<dbReference type="EMBL" id="BAABKG010000005">
    <property type="protein sequence ID" value="GAA5154021.1"/>
    <property type="molecule type" value="Genomic_DNA"/>
</dbReference>
<evidence type="ECO:0000313" key="2">
    <source>
        <dbReference type="EMBL" id="GAA5154021.1"/>
    </source>
</evidence>
<gene>
    <name evidence="2" type="ORF">GCM10023340_36860</name>
</gene>
<proteinExistence type="predicted"/>